<dbReference type="AlphaFoldDB" id="A0A8S0VZG9"/>
<dbReference type="InterPro" id="IPR000719">
    <property type="entry name" value="Prot_kinase_dom"/>
</dbReference>
<gene>
    <name evidence="2" type="ORF">AAE3_LOCUS10566</name>
</gene>
<dbReference type="EMBL" id="CACVBS010000068">
    <property type="protein sequence ID" value="CAA7268614.1"/>
    <property type="molecule type" value="Genomic_DNA"/>
</dbReference>
<accession>A0A8S0VZG9</accession>
<dbReference type="SUPFAM" id="SSF56112">
    <property type="entry name" value="Protein kinase-like (PK-like)"/>
    <property type="match status" value="1"/>
</dbReference>
<keyword evidence="3" id="KW-1185">Reference proteome</keyword>
<evidence type="ECO:0000259" key="1">
    <source>
        <dbReference type="PROSITE" id="PS50011"/>
    </source>
</evidence>
<dbReference type="Pfam" id="PF07714">
    <property type="entry name" value="PK_Tyr_Ser-Thr"/>
    <property type="match status" value="1"/>
</dbReference>
<dbReference type="InterPro" id="IPR008271">
    <property type="entry name" value="Ser/Thr_kinase_AS"/>
</dbReference>
<organism evidence="2 3">
    <name type="scientific">Cyclocybe aegerita</name>
    <name type="common">Black poplar mushroom</name>
    <name type="synonym">Agrocybe aegerita</name>
    <dbReference type="NCBI Taxonomy" id="1973307"/>
    <lineage>
        <taxon>Eukaryota</taxon>
        <taxon>Fungi</taxon>
        <taxon>Dikarya</taxon>
        <taxon>Basidiomycota</taxon>
        <taxon>Agaricomycotina</taxon>
        <taxon>Agaricomycetes</taxon>
        <taxon>Agaricomycetidae</taxon>
        <taxon>Agaricales</taxon>
        <taxon>Agaricineae</taxon>
        <taxon>Bolbitiaceae</taxon>
        <taxon>Cyclocybe</taxon>
    </lineage>
</organism>
<dbReference type="OrthoDB" id="122279at2759"/>
<dbReference type="SMART" id="SM00555">
    <property type="entry name" value="GIT"/>
    <property type="match status" value="2"/>
</dbReference>
<name>A0A8S0VZG9_CYCAE</name>
<evidence type="ECO:0000313" key="2">
    <source>
        <dbReference type="EMBL" id="CAA7268614.1"/>
    </source>
</evidence>
<dbReference type="InterPro" id="IPR001245">
    <property type="entry name" value="Ser-Thr/Tyr_kinase_cat_dom"/>
</dbReference>
<protein>
    <recommendedName>
        <fullName evidence="1">Protein kinase domain-containing protein</fullName>
    </recommendedName>
</protein>
<dbReference type="SMART" id="SM00220">
    <property type="entry name" value="S_TKc"/>
    <property type="match status" value="1"/>
</dbReference>
<feature type="domain" description="Protein kinase" evidence="1">
    <location>
        <begin position="274"/>
        <end position="555"/>
    </location>
</feature>
<sequence length="589" mass="67437">MKPPGKCQDASWWEEYFLELDAFGRFFLSNLPRDYLSFSVASNEWPKLRRALYQMTETSFFEFCWDVREEMLRRENDLRDGLFFLPPRKNASLGRNHIRKKLSTFSSRRFDSLCLHICREIGRRSSALTRKKQLVKDLKVTQGLAAHRGDQRHYTIEREEVEDLSSLLGNFGINDYLSSSGFDTLLLVHPYHDFDAMLSTIYSVVISILQDKFRYTALLSYQGDAAQLVLDLLQMLLDYPNATLIIKNALLNALLLLSVKSGLYPRCFALTGINLEEELVKSGSFGDIWKGRFDGQAVCLKVVKIYQNSRRERLQVFHKEAIVWGHVFHLNLLPFYGVYHLDDQYRRMCLVSPWMDHGNLVEHLKKYPATRRLPLVSDVVAGLSYLHEKDIVHGDLKGANILVTDTGTACLCDFGLSSIAGNAMSTYAPFETGSDNICGGTVRWQAPELLDPCIDDPRKSPETDVYAFGCVCYEIYTGKVPFYEFTLDATVILQIMLGARPSTPIPEDPAFVERGLTNEIWRLVEDCWAQNPTERPCVAQIVARLPRRDGPDPWSVRWLEVSRASRFRNAVYRQDCLSMGVLETILAWI</sequence>
<reference evidence="2 3" key="1">
    <citation type="submission" date="2020-01" db="EMBL/GenBank/DDBJ databases">
        <authorList>
            <person name="Gupta K D."/>
        </authorList>
    </citation>
    <scope>NUCLEOTIDE SEQUENCE [LARGE SCALE GENOMIC DNA]</scope>
</reference>
<evidence type="ECO:0000313" key="3">
    <source>
        <dbReference type="Proteomes" id="UP000467700"/>
    </source>
</evidence>
<comment type="caution">
    <text evidence="2">The sequence shown here is derived from an EMBL/GenBank/DDBJ whole genome shotgun (WGS) entry which is preliminary data.</text>
</comment>
<dbReference type="InterPro" id="IPR011009">
    <property type="entry name" value="Kinase-like_dom_sf"/>
</dbReference>
<dbReference type="InterPro" id="IPR013724">
    <property type="entry name" value="GIT_SHD"/>
</dbReference>
<dbReference type="InterPro" id="IPR051681">
    <property type="entry name" value="Ser/Thr_Kinases-Pseudokinases"/>
</dbReference>
<dbReference type="Gene3D" id="1.10.510.10">
    <property type="entry name" value="Transferase(Phosphotransferase) domain 1"/>
    <property type="match status" value="1"/>
</dbReference>
<dbReference type="Proteomes" id="UP000467700">
    <property type="component" value="Unassembled WGS sequence"/>
</dbReference>
<dbReference type="PROSITE" id="PS00108">
    <property type="entry name" value="PROTEIN_KINASE_ST"/>
    <property type="match status" value="1"/>
</dbReference>
<dbReference type="PROSITE" id="PS50011">
    <property type="entry name" value="PROTEIN_KINASE_DOM"/>
    <property type="match status" value="1"/>
</dbReference>
<dbReference type="GO" id="GO:0004674">
    <property type="term" value="F:protein serine/threonine kinase activity"/>
    <property type="evidence" value="ECO:0007669"/>
    <property type="project" value="TreeGrafter"/>
</dbReference>
<dbReference type="PANTHER" id="PTHR44329">
    <property type="entry name" value="SERINE/THREONINE-PROTEIN KINASE TNNI3K-RELATED"/>
    <property type="match status" value="1"/>
</dbReference>
<dbReference type="GO" id="GO:0005524">
    <property type="term" value="F:ATP binding"/>
    <property type="evidence" value="ECO:0007669"/>
    <property type="project" value="InterPro"/>
</dbReference>
<proteinExistence type="predicted"/>